<name>B1WXM4_CROS5</name>
<protein>
    <submittedName>
        <fullName evidence="1">Uncharacterized protein</fullName>
    </submittedName>
</protein>
<gene>
    <name evidence="1" type="ordered locus">cce_3217</name>
</gene>
<accession>B1WXM4</accession>
<dbReference type="STRING" id="43989.cce_3217"/>
<evidence type="ECO:0000313" key="2">
    <source>
        <dbReference type="Proteomes" id="UP000001203"/>
    </source>
</evidence>
<dbReference type="HOGENOM" id="CLU_3006619_0_0_3"/>
<dbReference type="AlphaFoldDB" id="B1WXM4"/>
<dbReference type="EMBL" id="CP000806">
    <property type="protein sequence ID" value="ACB52565.1"/>
    <property type="molecule type" value="Genomic_DNA"/>
</dbReference>
<dbReference type="KEGG" id="cyt:cce_3217"/>
<dbReference type="Proteomes" id="UP000001203">
    <property type="component" value="Chromosome circular"/>
</dbReference>
<dbReference type="RefSeq" id="WP_009547643.1">
    <property type="nucleotide sequence ID" value="NC_010546.1"/>
</dbReference>
<sequence>MSTTNNSESMIKAASLGSKIVKAVAPPLTEVLIDELEIKHKEERNKTQDKQRWSSK</sequence>
<evidence type="ECO:0000313" key="1">
    <source>
        <dbReference type="EMBL" id="ACB52565.1"/>
    </source>
</evidence>
<reference evidence="1 2" key="1">
    <citation type="journal article" date="2008" name="Proc. Natl. Acad. Sci. U.S.A.">
        <title>The genome of Cyanothece 51142, a unicellular diazotrophic cyanobacterium important in the marine nitrogen cycle.</title>
        <authorList>
            <person name="Welsh E.A."/>
            <person name="Liberton M."/>
            <person name="Stoeckel J."/>
            <person name="Loh T."/>
            <person name="Elvitigala T."/>
            <person name="Wang C."/>
            <person name="Wollam A."/>
            <person name="Fulton R.S."/>
            <person name="Clifton S.W."/>
            <person name="Jacobs J.M."/>
            <person name="Aurora R."/>
            <person name="Ghosh B.K."/>
            <person name="Sherman L.A."/>
            <person name="Smith R.D."/>
            <person name="Wilson R.K."/>
            <person name="Pakrasi H.B."/>
        </authorList>
    </citation>
    <scope>NUCLEOTIDE SEQUENCE [LARGE SCALE GENOMIC DNA]</scope>
    <source>
        <strain evidence="2">ATCC 51142 / BH68</strain>
    </source>
</reference>
<keyword evidence="2" id="KW-1185">Reference proteome</keyword>
<proteinExistence type="predicted"/>
<organism evidence="1 2">
    <name type="scientific">Crocosphaera subtropica (strain ATCC 51142 / BH68)</name>
    <name type="common">Cyanothece sp. (strain ATCC 51142)</name>
    <dbReference type="NCBI Taxonomy" id="43989"/>
    <lineage>
        <taxon>Bacteria</taxon>
        <taxon>Bacillati</taxon>
        <taxon>Cyanobacteriota</taxon>
        <taxon>Cyanophyceae</taxon>
        <taxon>Oscillatoriophycideae</taxon>
        <taxon>Chroococcales</taxon>
        <taxon>Aphanothecaceae</taxon>
        <taxon>Crocosphaera</taxon>
        <taxon>Crocosphaera subtropica</taxon>
    </lineage>
</organism>